<dbReference type="SUPFAM" id="SSF53850">
    <property type="entry name" value="Periplasmic binding protein-like II"/>
    <property type="match status" value="1"/>
</dbReference>
<keyword evidence="4" id="KW-0804">Transcription</keyword>
<evidence type="ECO:0000259" key="5">
    <source>
        <dbReference type="PROSITE" id="PS50931"/>
    </source>
</evidence>
<keyword evidence="2" id="KW-0805">Transcription regulation</keyword>
<evidence type="ECO:0000256" key="1">
    <source>
        <dbReference type="ARBA" id="ARBA00009437"/>
    </source>
</evidence>
<dbReference type="GO" id="GO:0003677">
    <property type="term" value="F:DNA binding"/>
    <property type="evidence" value="ECO:0007669"/>
    <property type="project" value="UniProtKB-KW"/>
</dbReference>
<accession>A0AAW7XGJ2</accession>
<evidence type="ECO:0000313" key="8">
    <source>
        <dbReference type="Proteomes" id="UP001169862"/>
    </source>
</evidence>
<dbReference type="PANTHER" id="PTHR30419">
    <property type="entry name" value="HTH-TYPE TRANSCRIPTIONAL REGULATOR YBHD"/>
    <property type="match status" value="1"/>
</dbReference>
<dbReference type="InterPro" id="IPR036388">
    <property type="entry name" value="WH-like_DNA-bd_sf"/>
</dbReference>
<dbReference type="AlphaFoldDB" id="A0AAW7XGJ2"/>
<dbReference type="Proteomes" id="UP001177341">
    <property type="component" value="Unassembled WGS sequence"/>
</dbReference>
<proteinExistence type="inferred from homology"/>
<dbReference type="Gene3D" id="1.10.10.10">
    <property type="entry name" value="Winged helix-like DNA-binding domain superfamily/Winged helix DNA-binding domain"/>
    <property type="match status" value="1"/>
</dbReference>
<dbReference type="EMBL" id="JAUYVO010000006">
    <property type="protein sequence ID" value="MDP2523005.1"/>
    <property type="molecule type" value="Genomic_DNA"/>
</dbReference>
<dbReference type="Gene3D" id="3.40.190.290">
    <property type="match status" value="1"/>
</dbReference>
<evidence type="ECO:0000256" key="4">
    <source>
        <dbReference type="ARBA" id="ARBA00023163"/>
    </source>
</evidence>
<reference evidence="6" key="1">
    <citation type="submission" date="2023-07" db="EMBL/GenBank/DDBJ databases">
        <title>Genome content predicts the carbon catabolic preferences of heterotrophic bacteria.</title>
        <authorList>
            <person name="Gralka M."/>
        </authorList>
    </citation>
    <scope>NUCLEOTIDE SEQUENCE</scope>
    <source>
        <strain evidence="7">5G01</strain>
        <strain evidence="6">I2M16</strain>
    </source>
</reference>
<evidence type="ECO:0000256" key="2">
    <source>
        <dbReference type="ARBA" id="ARBA00023015"/>
    </source>
</evidence>
<dbReference type="FunFam" id="1.10.10.10:FF:000001">
    <property type="entry name" value="LysR family transcriptional regulator"/>
    <property type="match status" value="1"/>
</dbReference>
<dbReference type="GO" id="GO:0005829">
    <property type="term" value="C:cytosol"/>
    <property type="evidence" value="ECO:0007669"/>
    <property type="project" value="TreeGrafter"/>
</dbReference>
<dbReference type="Pfam" id="PF00126">
    <property type="entry name" value="HTH_1"/>
    <property type="match status" value="1"/>
</dbReference>
<dbReference type="EMBL" id="JAUOPG010000003">
    <property type="protein sequence ID" value="MDO6453155.1"/>
    <property type="molecule type" value="Genomic_DNA"/>
</dbReference>
<organism evidence="6 8">
    <name type="scientific">Neptunomonas phycophila</name>
    <dbReference type="NCBI Taxonomy" id="1572645"/>
    <lineage>
        <taxon>Bacteria</taxon>
        <taxon>Pseudomonadati</taxon>
        <taxon>Pseudomonadota</taxon>
        <taxon>Gammaproteobacteria</taxon>
        <taxon>Oceanospirillales</taxon>
        <taxon>Oceanospirillaceae</taxon>
        <taxon>Neptunomonas</taxon>
    </lineage>
</organism>
<keyword evidence="3" id="KW-0238">DNA-binding</keyword>
<dbReference type="PROSITE" id="PS50931">
    <property type="entry name" value="HTH_LYSR"/>
    <property type="match status" value="1"/>
</dbReference>
<dbReference type="RefSeq" id="WP_215151520.1">
    <property type="nucleotide sequence ID" value="NZ_JAHHDZ010000008.1"/>
</dbReference>
<dbReference type="InterPro" id="IPR036390">
    <property type="entry name" value="WH_DNA-bd_sf"/>
</dbReference>
<feature type="domain" description="HTH lysR-type" evidence="5">
    <location>
        <begin position="3"/>
        <end position="60"/>
    </location>
</feature>
<dbReference type="InterPro" id="IPR000847">
    <property type="entry name" value="LysR_HTH_N"/>
</dbReference>
<dbReference type="Proteomes" id="UP001169862">
    <property type="component" value="Unassembled WGS sequence"/>
</dbReference>
<dbReference type="SUPFAM" id="SSF46785">
    <property type="entry name" value="Winged helix' DNA-binding domain"/>
    <property type="match status" value="1"/>
</dbReference>
<comment type="caution">
    <text evidence="6">The sequence shown here is derived from an EMBL/GenBank/DDBJ whole genome shotgun (WGS) entry which is preliminary data.</text>
</comment>
<protein>
    <submittedName>
        <fullName evidence="6">LysR family transcriptional regulator</fullName>
    </submittedName>
</protein>
<dbReference type="InterPro" id="IPR050950">
    <property type="entry name" value="HTH-type_LysR_regulators"/>
</dbReference>
<dbReference type="PRINTS" id="PR00039">
    <property type="entry name" value="HTHLYSR"/>
</dbReference>
<evidence type="ECO:0000313" key="7">
    <source>
        <dbReference type="EMBL" id="MDP2523005.1"/>
    </source>
</evidence>
<evidence type="ECO:0000313" key="9">
    <source>
        <dbReference type="Proteomes" id="UP001177341"/>
    </source>
</evidence>
<keyword evidence="9" id="KW-1185">Reference proteome</keyword>
<dbReference type="PANTHER" id="PTHR30419:SF30">
    <property type="entry name" value="LYSR FAMILY TRANSCRIPTIONAL REGULATOR"/>
    <property type="match status" value="1"/>
</dbReference>
<dbReference type="Pfam" id="PF03466">
    <property type="entry name" value="LysR_substrate"/>
    <property type="match status" value="1"/>
</dbReference>
<comment type="similarity">
    <text evidence="1">Belongs to the LysR transcriptional regulatory family.</text>
</comment>
<dbReference type="InterPro" id="IPR005119">
    <property type="entry name" value="LysR_subst-bd"/>
</dbReference>
<dbReference type="CDD" id="cd08440">
    <property type="entry name" value="PBP2_LTTR_like_4"/>
    <property type="match status" value="1"/>
</dbReference>
<name>A0AAW7XGJ2_9GAMM</name>
<evidence type="ECO:0000256" key="3">
    <source>
        <dbReference type="ARBA" id="ARBA00023125"/>
    </source>
</evidence>
<dbReference type="GO" id="GO:0003700">
    <property type="term" value="F:DNA-binding transcription factor activity"/>
    <property type="evidence" value="ECO:0007669"/>
    <property type="project" value="InterPro"/>
</dbReference>
<sequence length="297" mass="32477">MNIDIRQLKAFLAVTDEHSFTKAADKLHITQPTLSVIIKDLELALGVKLFDRTTRSVTPTATGLHLTSHARRLIKDLDRTVSEVQSFSSLERGNIKLAALPSIASSLAPKALASLNQLYPNIDITLKDCAADDVIKAIEEGEVDLGITVLTPELYKKYDVTPLLHDELLIVFPVTHPLANETSVTWDALLRDTLILMRTGTSVREVMDQHRAVNAHSLNALIEVAYMSSAIALVEAGLGVTILPSLGLTALPSSLTSCTLNAPTMTREIGLVQRKDRWTPPAVEVFKRLIIDTSRST</sequence>
<evidence type="ECO:0000313" key="6">
    <source>
        <dbReference type="EMBL" id="MDO6453155.1"/>
    </source>
</evidence>
<gene>
    <name evidence="6" type="ORF">Q4490_06220</name>
    <name evidence="7" type="ORF">Q8W30_10540</name>
</gene>